<dbReference type="CDD" id="cd12915">
    <property type="entry name" value="PDC2_DGC_like"/>
    <property type="match status" value="1"/>
</dbReference>
<evidence type="ECO:0000313" key="5">
    <source>
        <dbReference type="EMBL" id="MCO5978993.1"/>
    </source>
</evidence>
<dbReference type="SUPFAM" id="SSF55785">
    <property type="entry name" value="PYP-like sensor domain (PAS domain)"/>
    <property type="match status" value="2"/>
</dbReference>
<dbReference type="InterPro" id="IPR029787">
    <property type="entry name" value="Nucleotide_cyclase"/>
</dbReference>
<reference evidence="5 6" key="1">
    <citation type="submission" date="2022-06" db="EMBL/GenBank/DDBJ databases">
        <title>Ideonella sp. NS12-5 Genome sequencing and assembly.</title>
        <authorList>
            <person name="Jung Y."/>
        </authorList>
    </citation>
    <scope>NUCLEOTIDE SEQUENCE [LARGE SCALE GENOMIC DNA]</scope>
    <source>
        <strain evidence="5 6">NS12-5</strain>
    </source>
</reference>
<dbReference type="SMART" id="SM00091">
    <property type="entry name" value="PAS"/>
    <property type="match status" value="2"/>
</dbReference>
<evidence type="ECO:0000313" key="6">
    <source>
        <dbReference type="Proteomes" id="UP001204851"/>
    </source>
</evidence>
<dbReference type="NCBIfam" id="TIGR00254">
    <property type="entry name" value="GGDEF"/>
    <property type="match status" value="1"/>
</dbReference>
<keyword evidence="5" id="KW-0548">Nucleotidyltransferase</keyword>
<dbReference type="CDD" id="cd00130">
    <property type="entry name" value="PAS"/>
    <property type="match status" value="2"/>
</dbReference>
<dbReference type="InterPro" id="IPR052155">
    <property type="entry name" value="Biofilm_reg_signaling"/>
</dbReference>
<dbReference type="PANTHER" id="PTHR44757:SF2">
    <property type="entry name" value="BIOFILM ARCHITECTURE MAINTENANCE PROTEIN MBAA"/>
    <property type="match status" value="1"/>
</dbReference>
<dbReference type="Proteomes" id="UP001204851">
    <property type="component" value="Unassembled WGS sequence"/>
</dbReference>
<evidence type="ECO:0000256" key="2">
    <source>
        <dbReference type="SAM" id="Phobius"/>
    </source>
</evidence>
<keyword evidence="5" id="KW-0808">Transferase</keyword>
<protein>
    <submittedName>
        <fullName evidence="5">Diguanylate cyclase</fullName>
        <ecNumber evidence="5">2.7.7.65</ecNumber>
    </submittedName>
</protein>
<dbReference type="GO" id="GO:0052621">
    <property type="term" value="F:diguanylate cyclase activity"/>
    <property type="evidence" value="ECO:0007669"/>
    <property type="project" value="UniProtKB-EC"/>
</dbReference>
<dbReference type="InterPro" id="IPR035965">
    <property type="entry name" value="PAS-like_dom_sf"/>
</dbReference>
<keyword evidence="2" id="KW-0472">Membrane</keyword>
<dbReference type="CDD" id="cd12914">
    <property type="entry name" value="PDC1_DGC_like"/>
    <property type="match status" value="1"/>
</dbReference>
<dbReference type="RefSeq" id="WP_252771955.1">
    <property type="nucleotide sequence ID" value="NZ_JAMXMC010000015.1"/>
</dbReference>
<sequence length="751" mass="82950">MTLAPLLAGHLLAAGLVLGMAGYALRVSHDTYARQAEVQVFSRAGDLRQTVTADLQRIDLAMRHVALANLREAVDPDIRRRLIDESLREHMTLVPEVADLRQTDAEGVVRYQGADPSALGQSLAHEAIFLQAREHAGSGLLIGEPRLEPSSGRWTLALAHRVEDHTGRFQGMVIGELDLAYFDQLCKRYALAPSDSLSLRSTAMTLLSRHTGRNGQAQPLGTRRIAPPFAEALKAAPGQGVFRAHNVVDGVDRINAYTTADPFPLMAIAGVSADEAMQPWRPVAWRIGGLAVLATLAVLASAWFTLRSWRLQNHSMRRIDEAGRLTRVLLAAAADGVHVLDHEGRVVEMSDSFAQMLGWSREALLGRHVSTWDCADSAEALTERIRQFRLGERQSFHTRHRRADGGTIDVEISCVALTLDDRWLLYCASRDVTRRRELEAEQTAMLDNEVVGILRLRDRQVVWANRATFRMFGLPEGASLDELHPRLSPEPMDLPNRLEARRADLLAGRPVRAQLHLQRLDGSPIWIDIQGARLSPDARDTLWVLADISALKRYQDEIEHLAMHDALTGLPNRRLLEDRLSQGLALSRRDGQPLAVAYIDLDGFKGVNDRLGHAAGDLLLQDAAQRILEGVREHDTVCRMGGDEFVLLLPVLRHEEEAEHIVQRVLQSLRRPYGLGAEGPVHVTASAGVALYPHDAHDGEALLRLADAALYQAKAAGRNQLNRWGLPEARLDQPAPGPQEDAADRETPAGV</sequence>
<dbReference type="InterPro" id="IPR000160">
    <property type="entry name" value="GGDEF_dom"/>
</dbReference>
<keyword evidence="2" id="KW-1133">Transmembrane helix</keyword>
<dbReference type="EMBL" id="JAMXMC010000015">
    <property type="protein sequence ID" value="MCO5978993.1"/>
    <property type="molecule type" value="Genomic_DNA"/>
</dbReference>
<accession>A0ABT1BRY3</accession>
<evidence type="ECO:0000256" key="1">
    <source>
        <dbReference type="SAM" id="MobiDB-lite"/>
    </source>
</evidence>
<dbReference type="CDD" id="cd01949">
    <property type="entry name" value="GGDEF"/>
    <property type="match status" value="1"/>
</dbReference>
<feature type="region of interest" description="Disordered" evidence="1">
    <location>
        <begin position="724"/>
        <end position="751"/>
    </location>
</feature>
<dbReference type="Pfam" id="PF13426">
    <property type="entry name" value="PAS_9"/>
    <property type="match status" value="1"/>
</dbReference>
<feature type="compositionally biased region" description="Basic and acidic residues" evidence="1">
    <location>
        <begin position="742"/>
        <end position="751"/>
    </location>
</feature>
<comment type="caution">
    <text evidence="5">The sequence shown here is derived from an EMBL/GenBank/DDBJ whole genome shotgun (WGS) entry which is preliminary data.</text>
</comment>
<organism evidence="5 6">
    <name type="scientific">Ideonella oryzae</name>
    <dbReference type="NCBI Taxonomy" id="2937441"/>
    <lineage>
        <taxon>Bacteria</taxon>
        <taxon>Pseudomonadati</taxon>
        <taxon>Pseudomonadota</taxon>
        <taxon>Betaproteobacteria</taxon>
        <taxon>Burkholderiales</taxon>
        <taxon>Sphaerotilaceae</taxon>
        <taxon>Ideonella</taxon>
    </lineage>
</organism>
<dbReference type="EC" id="2.7.7.65" evidence="5"/>
<feature type="domain" description="GGDEF" evidence="4">
    <location>
        <begin position="592"/>
        <end position="726"/>
    </location>
</feature>
<dbReference type="PROSITE" id="PS50887">
    <property type="entry name" value="GGDEF"/>
    <property type="match status" value="1"/>
</dbReference>
<dbReference type="PROSITE" id="PS50112">
    <property type="entry name" value="PAS"/>
    <property type="match status" value="1"/>
</dbReference>
<keyword evidence="2" id="KW-0812">Transmembrane</keyword>
<dbReference type="Pfam" id="PF00990">
    <property type="entry name" value="GGDEF"/>
    <property type="match status" value="1"/>
</dbReference>
<dbReference type="SUPFAM" id="SSF55073">
    <property type="entry name" value="Nucleotide cyclase"/>
    <property type="match status" value="1"/>
</dbReference>
<dbReference type="Gene3D" id="3.30.450.20">
    <property type="entry name" value="PAS domain"/>
    <property type="match status" value="4"/>
</dbReference>
<name>A0ABT1BRY3_9BURK</name>
<dbReference type="Gene3D" id="3.30.70.270">
    <property type="match status" value="1"/>
</dbReference>
<dbReference type="PANTHER" id="PTHR44757">
    <property type="entry name" value="DIGUANYLATE CYCLASE DGCP"/>
    <property type="match status" value="1"/>
</dbReference>
<feature type="transmembrane region" description="Helical" evidence="2">
    <location>
        <begin position="283"/>
        <end position="306"/>
    </location>
</feature>
<dbReference type="InterPro" id="IPR000014">
    <property type="entry name" value="PAS"/>
</dbReference>
<dbReference type="InterPro" id="IPR013767">
    <property type="entry name" value="PAS_fold"/>
</dbReference>
<dbReference type="SMART" id="SM00267">
    <property type="entry name" value="GGDEF"/>
    <property type="match status" value="1"/>
</dbReference>
<evidence type="ECO:0000259" key="3">
    <source>
        <dbReference type="PROSITE" id="PS50112"/>
    </source>
</evidence>
<gene>
    <name evidence="5" type="ORF">M0L44_20020</name>
</gene>
<dbReference type="InterPro" id="IPR043128">
    <property type="entry name" value="Rev_trsase/Diguanyl_cyclase"/>
</dbReference>
<keyword evidence="6" id="KW-1185">Reference proteome</keyword>
<proteinExistence type="predicted"/>
<feature type="domain" description="PAS" evidence="3">
    <location>
        <begin position="322"/>
        <end position="367"/>
    </location>
</feature>
<evidence type="ECO:0000259" key="4">
    <source>
        <dbReference type="PROSITE" id="PS50887"/>
    </source>
</evidence>
<dbReference type="Pfam" id="PF00989">
    <property type="entry name" value="PAS"/>
    <property type="match status" value="1"/>
</dbReference>
<dbReference type="NCBIfam" id="TIGR00229">
    <property type="entry name" value="sensory_box"/>
    <property type="match status" value="1"/>
</dbReference>